<dbReference type="GO" id="GO:0016020">
    <property type="term" value="C:membrane"/>
    <property type="evidence" value="ECO:0007669"/>
    <property type="project" value="UniProtKB-SubCell"/>
</dbReference>
<feature type="transmembrane region" description="Helical" evidence="5">
    <location>
        <begin position="264"/>
        <end position="283"/>
    </location>
</feature>
<keyword evidence="4 5" id="KW-0472">Membrane</keyword>
<feature type="transmembrane region" description="Helical" evidence="5">
    <location>
        <begin position="174"/>
        <end position="194"/>
    </location>
</feature>
<feature type="transmembrane region" description="Helical" evidence="5">
    <location>
        <begin position="143"/>
        <end position="162"/>
    </location>
</feature>
<evidence type="ECO:0000256" key="2">
    <source>
        <dbReference type="ARBA" id="ARBA00022692"/>
    </source>
</evidence>
<dbReference type="InterPro" id="IPR036259">
    <property type="entry name" value="MFS_trans_sf"/>
</dbReference>
<gene>
    <name evidence="7" type="ORF">ZHD862_LOCUS16808</name>
</gene>
<dbReference type="Gene3D" id="1.20.1250.20">
    <property type="entry name" value="MFS general substrate transporter like domains"/>
    <property type="match status" value="1"/>
</dbReference>
<feature type="transmembrane region" description="Helical" evidence="5">
    <location>
        <begin position="502"/>
        <end position="525"/>
    </location>
</feature>
<dbReference type="GO" id="GO:0022857">
    <property type="term" value="F:transmembrane transporter activity"/>
    <property type="evidence" value="ECO:0007669"/>
    <property type="project" value="InterPro"/>
</dbReference>
<feature type="transmembrane region" description="Helical" evidence="5">
    <location>
        <begin position="235"/>
        <end position="258"/>
    </location>
</feature>
<protein>
    <recommendedName>
        <fullName evidence="6">Major facilitator superfamily (MFS) profile domain-containing protein</fullName>
    </recommendedName>
</protein>
<feature type="transmembrane region" description="Helical" evidence="5">
    <location>
        <begin position="381"/>
        <end position="402"/>
    </location>
</feature>
<accession>A0A814N0C6</accession>
<feature type="transmembrane region" description="Helical" evidence="5">
    <location>
        <begin position="200"/>
        <end position="223"/>
    </location>
</feature>
<organism evidence="7 8">
    <name type="scientific">Rotaria sordida</name>
    <dbReference type="NCBI Taxonomy" id="392033"/>
    <lineage>
        <taxon>Eukaryota</taxon>
        <taxon>Metazoa</taxon>
        <taxon>Spiralia</taxon>
        <taxon>Gnathifera</taxon>
        <taxon>Rotifera</taxon>
        <taxon>Eurotatoria</taxon>
        <taxon>Bdelloidea</taxon>
        <taxon>Philodinida</taxon>
        <taxon>Philodinidae</taxon>
        <taxon>Rotaria</taxon>
    </lineage>
</organism>
<dbReference type="Pfam" id="PF00083">
    <property type="entry name" value="Sugar_tr"/>
    <property type="match status" value="1"/>
</dbReference>
<evidence type="ECO:0000313" key="8">
    <source>
        <dbReference type="Proteomes" id="UP000663864"/>
    </source>
</evidence>
<feature type="transmembrane region" description="Helical" evidence="5">
    <location>
        <begin position="21"/>
        <end position="40"/>
    </location>
</feature>
<dbReference type="EMBL" id="CAJNOT010000809">
    <property type="protein sequence ID" value="CAF1085486.1"/>
    <property type="molecule type" value="Genomic_DNA"/>
</dbReference>
<dbReference type="PROSITE" id="PS50850">
    <property type="entry name" value="MFS"/>
    <property type="match status" value="1"/>
</dbReference>
<name>A0A814N0C6_9BILA</name>
<evidence type="ECO:0000256" key="4">
    <source>
        <dbReference type="ARBA" id="ARBA00023136"/>
    </source>
</evidence>
<dbReference type="InterPro" id="IPR020846">
    <property type="entry name" value="MFS_dom"/>
</dbReference>
<evidence type="ECO:0000256" key="3">
    <source>
        <dbReference type="ARBA" id="ARBA00022989"/>
    </source>
</evidence>
<evidence type="ECO:0000313" key="7">
    <source>
        <dbReference type="EMBL" id="CAF1085486.1"/>
    </source>
</evidence>
<dbReference type="SUPFAM" id="SSF103473">
    <property type="entry name" value="MFS general substrate transporter"/>
    <property type="match status" value="1"/>
</dbReference>
<feature type="transmembrane region" description="Helical" evidence="5">
    <location>
        <begin position="409"/>
        <end position="428"/>
    </location>
</feature>
<reference evidence="7" key="1">
    <citation type="submission" date="2021-02" db="EMBL/GenBank/DDBJ databases">
        <authorList>
            <person name="Nowell W R."/>
        </authorList>
    </citation>
    <scope>NUCLEOTIDE SEQUENCE</scope>
</reference>
<evidence type="ECO:0000256" key="1">
    <source>
        <dbReference type="ARBA" id="ARBA00004141"/>
    </source>
</evidence>
<dbReference type="Proteomes" id="UP000663864">
    <property type="component" value="Unassembled WGS sequence"/>
</dbReference>
<dbReference type="InterPro" id="IPR005828">
    <property type="entry name" value="MFS_sugar_transport-like"/>
</dbReference>
<dbReference type="AlphaFoldDB" id="A0A814N0C6"/>
<feature type="transmembrane region" description="Helical" evidence="5">
    <location>
        <begin position="440"/>
        <end position="465"/>
    </location>
</feature>
<keyword evidence="3 5" id="KW-1133">Transmembrane helix</keyword>
<dbReference type="CDD" id="cd17317">
    <property type="entry name" value="MFS_SLC22"/>
    <property type="match status" value="1"/>
</dbReference>
<comment type="subcellular location">
    <subcellularLocation>
        <location evidence="1">Membrane</location>
        <topology evidence="1">Multi-pass membrane protein</topology>
    </subcellularLocation>
</comment>
<feature type="transmembrane region" description="Helical" evidence="5">
    <location>
        <begin position="477"/>
        <end position="496"/>
    </location>
</feature>
<evidence type="ECO:0000256" key="5">
    <source>
        <dbReference type="SAM" id="Phobius"/>
    </source>
</evidence>
<keyword evidence="2 5" id="KW-0812">Transmembrane</keyword>
<feature type="domain" description="Major facilitator superfamily (MFS) profile" evidence="6">
    <location>
        <begin position="100"/>
        <end position="530"/>
    </location>
</feature>
<feature type="transmembrane region" description="Helical" evidence="5">
    <location>
        <begin position="347"/>
        <end position="369"/>
    </location>
</feature>
<comment type="caution">
    <text evidence="7">The sequence shown here is derived from an EMBL/GenBank/DDBJ whole genome shotgun (WGS) entry which is preliminary data.</text>
</comment>
<sequence>MKFDDFLKLINDWGKFQKIKYTIICLTYMLPAIMVYTYSFTAATPNFRCRNPLQWLNDSYSTISNSIFNEEYRPTKEQCLSNKKSISLKECQRCFIRSTSINNQSIDDTLKSCQSYVFDRQYYKETLTEKWTMVCNRVSYRSWVQMIFFVGYMVGSILFGILADKYGRRPIMSVSFILMSFSGLLCTFAPQQSFGFWPSYIIFILARFLLACSTRGISVSGFVLASEIVGPKKRLLTGIVIEYFFAFGQMILLIFAYFIRSWRILTLSIALFTVPYIFFYFILPESPRWLISKGRFDEGEKILRHIAKINNRVFNNDAFKKLKDEQIKNMSEKNHQQGIRSLFQSKIMTFISINLFFQWLVQNLIFYGISQSTGSWQLNPYLSFGVSAFVELLSYIFVHLILDRIGRKIPYVCFLILFCIVSILILPIEYLMEKDGKGQLLLLNIINGTLKFLSAGSYAIIYIYANELFPTNVRNTGMGICSMVARIGAIIGTYSNDNLTRLWIHLPILFYGSVSIIAALLALIFPETLNQPLPQTVDDVEKMNLINIRIYRSKRLFNDNIQLNEQSVERFTNYINPQFDNNENQYNKEQVVRL</sequence>
<proteinExistence type="predicted"/>
<dbReference type="PANTHER" id="PTHR24064">
    <property type="entry name" value="SOLUTE CARRIER FAMILY 22 MEMBER"/>
    <property type="match status" value="1"/>
</dbReference>
<evidence type="ECO:0000259" key="6">
    <source>
        <dbReference type="PROSITE" id="PS50850"/>
    </source>
</evidence>